<gene>
    <name evidence="1" type="ORF">LOTGIDRAFT_173708</name>
</gene>
<dbReference type="Proteomes" id="UP000030746">
    <property type="component" value="Unassembled WGS sequence"/>
</dbReference>
<evidence type="ECO:0000313" key="1">
    <source>
        <dbReference type="EMBL" id="ESO99566.1"/>
    </source>
</evidence>
<protein>
    <submittedName>
        <fullName evidence="1">Uncharacterized protein</fullName>
    </submittedName>
</protein>
<dbReference type="HOGENOM" id="CLU_089766_0_0_1"/>
<dbReference type="OrthoDB" id="6140514at2759"/>
<accession>V4B0G2</accession>
<dbReference type="AlphaFoldDB" id="V4B0G2"/>
<name>V4B0G2_LOTGI</name>
<dbReference type="KEGG" id="lgi:LOTGIDRAFT_173708"/>
<evidence type="ECO:0000313" key="2">
    <source>
        <dbReference type="Proteomes" id="UP000030746"/>
    </source>
</evidence>
<organism evidence="1 2">
    <name type="scientific">Lottia gigantea</name>
    <name type="common">Giant owl limpet</name>
    <dbReference type="NCBI Taxonomy" id="225164"/>
    <lineage>
        <taxon>Eukaryota</taxon>
        <taxon>Metazoa</taxon>
        <taxon>Spiralia</taxon>
        <taxon>Lophotrochozoa</taxon>
        <taxon>Mollusca</taxon>
        <taxon>Gastropoda</taxon>
        <taxon>Patellogastropoda</taxon>
        <taxon>Lottioidea</taxon>
        <taxon>Lottiidae</taxon>
        <taxon>Lottia</taxon>
    </lineage>
</organism>
<proteinExistence type="predicted"/>
<sequence>MPTEEIVELSDDDIDHGIEDRVIKVMCRAAVTHKLIRDVIVRTIGEVKIEAIARRFSAREYEVTMDTKRMVVYLDIDKKDRIRTECKSLIHRPKCKIRDLARVIGILVSSSPAVELGPMHYRSLEKGKIKALKYKSGDFDKSVNIDNDMKVELGWRGVDKKIIQLMVDRSIGNTTQAEKVDDYRNQIMSTFGEILKFDSTKKICQKISGAGKGTAEWCINIGNENSLILSFVLTCKESTEKLKPMAESLMDRYKTFISRETFEIGCMALDP</sequence>
<dbReference type="EMBL" id="KB201021">
    <property type="protein sequence ID" value="ESO99566.1"/>
    <property type="molecule type" value="Genomic_DNA"/>
</dbReference>
<dbReference type="PANTHER" id="PTHR24401:SF29">
    <property type="entry name" value="SI:CH211-243P7.3-RELATED"/>
    <property type="match status" value="1"/>
</dbReference>
<reference evidence="1 2" key="1">
    <citation type="journal article" date="2013" name="Nature">
        <title>Insights into bilaterian evolution from three spiralian genomes.</title>
        <authorList>
            <person name="Simakov O."/>
            <person name="Marletaz F."/>
            <person name="Cho S.J."/>
            <person name="Edsinger-Gonzales E."/>
            <person name="Havlak P."/>
            <person name="Hellsten U."/>
            <person name="Kuo D.H."/>
            <person name="Larsson T."/>
            <person name="Lv J."/>
            <person name="Arendt D."/>
            <person name="Savage R."/>
            <person name="Osoegawa K."/>
            <person name="de Jong P."/>
            <person name="Grimwood J."/>
            <person name="Chapman J.A."/>
            <person name="Shapiro H."/>
            <person name="Aerts A."/>
            <person name="Otillar R.P."/>
            <person name="Terry A.Y."/>
            <person name="Boore J.L."/>
            <person name="Grigoriev I.V."/>
            <person name="Lindberg D.R."/>
            <person name="Seaver E.C."/>
            <person name="Weisblat D.A."/>
            <person name="Putnam N.H."/>
            <person name="Rokhsar D.S."/>
        </authorList>
    </citation>
    <scope>NUCLEOTIDE SEQUENCE [LARGE SCALE GENOMIC DNA]</scope>
</reference>
<keyword evidence="2" id="KW-1185">Reference proteome</keyword>
<dbReference type="GeneID" id="20242486"/>
<dbReference type="RefSeq" id="XP_009049728.1">
    <property type="nucleotide sequence ID" value="XM_009051480.1"/>
</dbReference>
<dbReference type="PANTHER" id="PTHR24401">
    <property type="entry name" value="SI:CH211-243P7.3-RELATED"/>
    <property type="match status" value="1"/>
</dbReference>
<dbReference type="CTD" id="20242486"/>